<dbReference type="CDD" id="cd00130">
    <property type="entry name" value="PAS"/>
    <property type="match status" value="1"/>
</dbReference>
<dbReference type="AlphaFoldDB" id="F4RNB6"/>
<feature type="region of interest" description="Disordered" evidence="4">
    <location>
        <begin position="1"/>
        <end position="28"/>
    </location>
</feature>
<dbReference type="InParanoid" id="F4RNB6"/>
<organism evidence="7">
    <name type="scientific">Melampsora larici-populina (strain 98AG31 / pathotype 3-4-7)</name>
    <name type="common">Poplar leaf rust fungus</name>
    <dbReference type="NCBI Taxonomy" id="747676"/>
    <lineage>
        <taxon>Eukaryota</taxon>
        <taxon>Fungi</taxon>
        <taxon>Dikarya</taxon>
        <taxon>Basidiomycota</taxon>
        <taxon>Pucciniomycotina</taxon>
        <taxon>Pucciniomycetes</taxon>
        <taxon>Pucciniales</taxon>
        <taxon>Melampsoraceae</taxon>
        <taxon>Melampsora</taxon>
    </lineage>
</organism>
<keyword evidence="7" id="KW-1185">Reference proteome</keyword>
<dbReference type="STRING" id="747676.F4RNB6"/>
<evidence type="ECO:0000256" key="1">
    <source>
        <dbReference type="ARBA" id="ARBA00022630"/>
    </source>
</evidence>
<dbReference type="Pfam" id="PF13426">
    <property type="entry name" value="PAS_9"/>
    <property type="match status" value="1"/>
</dbReference>
<dbReference type="Gene3D" id="3.30.450.20">
    <property type="entry name" value="PAS domain"/>
    <property type="match status" value="1"/>
</dbReference>
<protein>
    <recommendedName>
        <fullName evidence="5">PAS domain-containing protein</fullName>
    </recommendedName>
</protein>
<dbReference type="PANTHER" id="PTHR47429">
    <property type="entry name" value="PROTEIN TWIN LOV 1"/>
    <property type="match status" value="1"/>
</dbReference>
<feature type="compositionally biased region" description="Basic and acidic residues" evidence="4">
    <location>
        <begin position="8"/>
        <end position="20"/>
    </location>
</feature>
<keyword evidence="1" id="KW-0285">Flavoprotein</keyword>
<dbReference type="PANTHER" id="PTHR47429:SF2">
    <property type="entry name" value="PROTEIN TWIN LOV 1"/>
    <property type="match status" value="1"/>
</dbReference>
<evidence type="ECO:0000313" key="6">
    <source>
        <dbReference type="EMBL" id="EGG05959.1"/>
    </source>
</evidence>
<dbReference type="NCBIfam" id="TIGR00229">
    <property type="entry name" value="sensory_box"/>
    <property type="match status" value="1"/>
</dbReference>
<evidence type="ECO:0000256" key="2">
    <source>
        <dbReference type="ARBA" id="ARBA00022643"/>
    </source>
</evidence>
<keyword evidence="2" id="KW-0288">FMN</keyword>
<dbReference type="EMBL" id="GL883110">
    <property type="protein sequence ID" value="EGG05959.1"/>
    <property type="molecule type" value="Genomic_DNA"/>
</dbReference>
<dbReference type="SUPFAM" id="SSF55785">
    <property type="entry name" value="PYP-like sensor domain (PAS domain)"/>
    <property type="match status" value="1"/>
</dbReference>
<evidence type="ECO:0000313" key="7">
    <source>
        <dbReference type="Proteomes" id="UP000001072"/>
    </source>
</evidence>
<dbReference type="HOGENOM" id="CLU_435507_0_0_1"/>
<sequence length="628" mass="70372">MFSTLDIYRGEAEQDTDQGRVARKGSSTKKPTFTFCRAPSPTMPSFSRCKASSAVDLTTLKAAQQASQSTLDNLPSRILSPLPPTPTSESASCSQDLTAPLVLDLQTFQSYLLLEEFRTAFREWLALDPELHKEGLMKLDCYVDQRKAEALVKDARSSFLPGSVVEDTLTNLSRLAVLESGLEANQACLVSSLHENEFHMFIKSKLFAKVKNRRKGHTESSTSNEINRPSFCVTNPRVPNNPIVMVSTELLQLTGYEANEVIGKPCSMFNGRETSASSIYRMDTAFDAGGSCVELLLTYRKDGRASFCIWAIEPLHDSFGQVMFFVARQTDVTSELEVPLSSFLDLKIPRTTAADLKENDIPCSPRMQDYQLQQRNLTPSQLKHLTKPPRNGSLHGSLYHNSSRAASVRSLYPQSIGYHKKDLCNNARGVAKGVLRKRQSGMHAFDQVYSPPNGLEHTFQPAYDFEPSPTSPELRISGTPCHHLMIIKRRDHRIMYANEKTLKFFGQYHVHLRDQFSSKSRLKILRSNLTGLQTYSNNGSYEPALLKQDVLEFMHGQTPKSTRVLRNFAIELLARARSGCCECEFNWNDDNNLVPSEKPGKSRVSLTGELSTVHVSNSLAIRLVIWAK</sequence>
<keyword evidence="3" id="KW-0157">Chromophore</keyword>
<dbReference type="InterPro" id="IPR000014">
    <property type="entry name" value="PAS"/>
</dbReference>
<accession>F4RNB6</accession>
<dbReference type="KEGG" id="mlr:MELLADRAFT_63615"/>
<dbReference type="OrthoDB" id="447251at2759"/>
<dbReference type="GO" id="GO:0005634">
    <property type="term" value="C:nucleus"/>
    <property type="evidence" value="ECO:0007669"/>
    <property type="project" value="TreeGrafter"/>
</dbReference>
<dbReference type="RefSeq" id="XP_007410610.1">
    <property type="nucleotide sequence ID" value="XM_007410548.1"/>
</dbReference>
<dbReference type="GeneID" id="18930116"/>
<name>F4RNB6_MELLP</name>
<evidence type="ECO:0000256" key="3">
    <source>
        <dbReference type="ARBA" id="ARBA00022991"/>
    </source>
</evidence>
<dbReference type="PROSITE" id="PS50112">
    <property type="entry name" value="PAS"/>
    <property type="match status" value="1"/>
</dbReference>
<proteinExistence type="predicted"/>
<dbReference type="Proteomes" id="UP000001072">
    <property type="component" value="Unassembled WGS sequence"/>
</dbReference>
<feature type="region of interest" description="Disordered" evidence="4">
    <location>
        <begin position="66"/>
        <end position="91"/>
    </location>
</feature>
<feature type="domain" description="PAS" evidence="5">
    <location>
        <begin position="243"/>
        <end position="264"/>
    </location>
</feature>
<reference evidence="7" key="1">
    <citation type="journal article" date="2011" name="Proc. Natl. Acad. Sci. U.S.A.">
        <title>Obligate biotrophy features unraveled by the genomic analysis of rust fungi.</title>
        <authorList>
            <person name="Duplessis S."/>
            <person name="Cuomo C.A."/>
            <person name="Lin Y.-C."/>
            <person name="Aerts A."/>
            <person name="Tisserant E."/>
            <person name="Veneault-Fourrey C."/>
            <person name="Joly D.L."/>
            <person name="Hacquard S."/>
            <person name="Amselem J."/>
            <person name="Cantarel B.L."/>
            <person name="Chiu R."/>
            <person name="Coutinho P.M."/>
            <person name="Feau N."/>
            <person name="Field M."/>
            <person name="Frey P."/>
            <person name="Gelhaye E."/>
            <person name="Goldberg J."/>
            <person name="Grabherr M.G."/>
            <person name="Kodira C.D."/>
            <person name="Kohler A."/>
            <person name="Kuees U."/>
            <person name="Lindquist E.A."/>
            <person name="Lucas S.M."/>
            <person name="Mago R."/>
            <person name="Mauceli E."/>
            <person name="Morin E."/>
            <person name="Murat C."/>
            <person name="Pangilinan J.L."/>
            <person name="Park R."/>
            <person name="Pearson M."/>
            <person name="Quesneville H."/>
            <person name="Rouhier N."/>
            <person name="Sakthikumar S."/>
            <person name="Salamov A.A."/>
            <person name="Schmutz J."/>
            <person name="Selles B."/>
            <person name="Shapiro H."/>
            <person name="Tanguay P."/>
            <person name="Tuskan G.A."/>
            <person name="Henrissat B."/>
            <person name="Van de Peer Y."/>
            <person name="Rouze P."/>
            <person name="Ellis J.G."/>
            <person name="Dodds P.N."/>
            <person name="Schein J.E."/>
            <person name="Zhong S."/>
            <person name="Hamelin R.C."/>
            <person name="Grigoriev I.V."/>
            <person name="Szabo L.J."/>
            <person name="Martin F."/>
        </authorList>
    </citation>
    <scope>NUCLEOTIDE SEQUENCE [LARGE SCALE GENOMIC DNA]</scope>
    <source>
        <strain evidence="7">98AG31 / pathotype 3-4-7</strain>
    </source>
</reference>
<gene>
    <name evidence="6" type="ORF">MELLADRAFT_63615</name>
</gene>
<dbReference type="InterPro" id="IPR035965">
    <property type="entry name" value="PAS-like_dom_sf"/>
</dbReference>
<evidence type="ECO:0000256" key="4">
    <source>
        <dbReference type="SAM" id="MobiDB-lite"/>
    </source>
</evidence>
<dbReference type="VEuPathDB" id="FungiDB:MELLADRAFT_63615"/>
<evidence type="ECO:0000259" key="5">
    <source>
        <dbReference type="PROSITE" id="PS50112"/>
    </source>
</evidence>